<evidence type="ECO:0000313" key="5">
    <source>
        <dbReference type="Proteomes" id="UP001629113"/>
    </source>
</evidence>
<sequence length="270" mass="30392">MPPTMKQRSDISQFMALTGANERTATKFMKGTAWKLDAACDSYFATNGTTSSAAKDISGALNKLFDSYRDEVQDETDTTGVDSTMRYLGDLEVNLENIEVLVPLEIVQAPVVGEMSRQGFVDGWKALGLDTIAKQKTYVAQQVSRLTQDLALFKRVYRHTFVCARENGAKALKVDDALVYWGMLFSSSGRPWATNNTDWFGLWTEFLQTKWTKSVNKDMWNQTLEFANKSMQDETLSFWTEDGAWPSVVDEFVAYIKVKKGALPEAMETD</sequence>
<evidence type="ECO:0000256" key="1">
    <source>
        <dbReference type="ARBA" id="ARBA00022786"/>
    </source>
</evidence>
<keyword evidence="5" id="KW-1185">Reference proteome</keyword>
<organism evidence="4 5">
    <name type="scientific">Phlyctema vagabunda</name>
    <dbReference type="NCBI Taxonomy" id="108571"/>
    <lineage>
        <taxon>Eukaryota</taxon>
        <taxon>Fungi</taxon>
        <taxon>Dikarya</taxon>
        <taxon>Ascomycota</taxon>
        <taxon>Pezizomycotina</taxon>
        <taxon>Leotiomycetes</taxon>
        <taxon>Helotiales</taxon>
        <taxon>Dermateaceae</taxon>
        <taxon>Phlyctema</taxon>
    </lineage>
</organism>
<reference evidence="4 5" key="1">
    <citation type="submission" date="2024-06" db="EMBL/GenBank/DDBJ databases">
        <title>Complete genome of Phlyctema vagabunda strain 19-DSS-EL-015.</title>
        <authorList>
            <person name="Fiorenzani C."/>
        </authorList>
    </citation>
    <scope>NUCLEOTIDE SEQUENCE [LARGE SCALE GENOMIC DNA]</scope>
    <source>
        <strain evidence="4 5">19-DSS-EL-015</strain>
    </source>
</reference>
<dbReference type="EMBL" id="JBFCZG010000004">
    <property type="protein sequence ID" value="KAL3423367.1"/>
    <property type="molecule type" value="Genomic_DNA"/>
</dbReference>
<proteinExistence type="predicted"/>
<dbReference type="InterPro" id="IPR014764">
    <property type="entry name" value="DCN-prot"/>
</dbReference>
<dbReference type="Gene3D" id="1.10.8.10">
    <property type="entry name" value="DNA helicase RuvA subunit, C-terminal domain"/>
    <property type="match status" value="1"/>
</dbReference>
<dbReference type="Gene3D" id="1.10.238.200">
    <property type="entry name" value="Cullin, PONY binding domain"/>
    <property type="match status" value="1"/>
</dbReference>
<dbReference type="SUPFAM" id="SSF46934">
    <property type="entry name" value="UBA-like"/>
    <property type="match status" value="1"/>
</dbReference>
<dbReference type="PROSITE" id="PS51229">
    <property type="entry name" value="DCUN1"/>
    <property type="match status" value="1"/>
</dbReference>
<evidence type="ECO:0000256" key="2">
    <source>
        <dbReference type="RuleBase" id="RU410713"/>
    </source>
</evidence>
<keyword evidence="1" id="KW-0833">Ubl conjugation pathway</keyword>
<dbReference type="PANTHER" id="PTHR12281">
    <property type="entry name" value="RP42 RELATED"/>
    <property type="match status" value="1"/>
</dbReference>
<dbReference type="InterPro" id="IPR005176">
    <property type="entry name" value="PONY_dom"/>
</dbReference>
<name>A0ABR4PJW0_9HELO</name>
<dbReference type="Gene3D" id="1.10.238.10">
    <property type="entry name" value="EF-hand"/>
    <property type="match status" value="1"/>
</dbReference>
<dbReference type="PANTHER" id="PTHR12281:SF31">
    <property type="entry name" value="DCN1-LIKE PROTEIN 3"/>
    <property type="match status" value="1"/>
</dbReference>
<dbReference type="InterPro" id="IPR042460">
    <property type="entry name" value="DCN1-like_PONY"/>
</dbReference>
<evidence type="ECO:0000259" key="3">
    <source>
        <dbReference type="PROSITE" id="PS51229"/>
    </source>
</evidence>
<gene>
    <name evidence="4" type="ORF">PVAG01_05114</name>
</gene>
<dbReference type="InterPro" id="IPR009060">
    <property type="entry name" value="UBA-like_sf"/>
</dbReference>
<comment type="function">
    <text evidence="2">Neddylation of cullins play an essential role in the regulation of SCF-type complexes activity.</text>
</comment>
<dbReference type="Pfam" id="PF14555">
    <property type="entry name" value="UBA_4"/>
    <property type="match status" value="1"/>
</dbReference>
<feature type="domain" description="DCUN1" evidence="3">
    <location>
        <begin position="56"/>
        <end position="257"/>
    </location>
</feature>
<protein>
    <recommendedName>
        <fullName evidence="2">Defective in cullin neddylation protein</fullName>
    </recommendedName>
</protein>
<accession>A0ABR4PJW0</accession>
<comment type="caution">
    <text evidence="4">The sequence shown here is derived from an EMBL/GenBank/DDBJ whole genome shotgun (WGS) entry which is preliminary data.</text>
</comment>
<evidence type="ECO:0000313" key="4">
    <source>
        <dbReference type="EMBL" id="KAL3423367.1"/>
    </source>
</evidence>
<dbReference type="Pfam" id="PF03556">
    <property type="entry name" value="Cullin_binding"/>
    <property type="match status" value="1"/>
</dbReference>
<dbReference type="Proteomes" id="UP001629113">
    <property type="component" value="Unassembled WGS sequence"/>
</dbReference>